<evidence type="ECO:0000256" key="1">
    <source>
        <dbReference type="ARBA" id="ARBA00004141"/>
    </source>
</evidence>
<dbReference type="InterPro" id="IPR022764">
    <property type="entry name" value="Peptidase_S54_rhomboid_dom"/>
</dbReference>
<evidence type="ECO:0000313" key="8">
    <source>
        <dbReference type="Proteomes" id="UP001243844"/>
    </source>
</evidence>
<organism evidence="7 8">
    <name type="scientific">Acinetobacter rudis</name>
    <dbReference type="NCBI Taxonomy" id="632955"/>
    <lineage>
        <taxon>Bacteria</taxon>
        <taxon>Pseudomonadati</taxon>
        <taxon>Pseudomonadota</taxon>
        <taxon>Gammaproteobacteria</taxon>
        <taxon>Moraxellales</taxon>
        <taxon>Moraxellaceae</taxon>
        <taxon>Acinetobacter</taxon>
    </lineage>
</organism>
<feature type="transmembrane region" description="Helical" evidence="5">
    <location>
        <begin position="78"/>
        <end position="98"/>
    </location>
</feature>
<feature type="transmembrane region" description="Helical" evidence="5">
    <location>
        <begin position="166"/>
        <end position="185"/>
    </location>
</feature>
<evidence type="ECO:0000256" key="3">
    <source>
        <dbReference type="ARBA" id="ARBA00022989"/>
    </source>
</evidence>
<gene>
    <name evidence="7" type="primary">rrtA</name>
    <name evidence="7" type="ORF">RFH47_05150</name>
</gene>
<feature type="transmembrane region" description="Helical" evidence="5">
    <location>
        <begin position="12"/>
        <end position="32"/>
    </location>
</feature>
<dbReference type="NCBIfam" id="TIGR03902">
    <property type="entry name" value="rhom_GG_sort"/>
    <property type="match status" value="1"/>
</dbReference>
<evidence type="ECO:0000256" key="5">
    <source>
        <dbReference type="SAM" id="Phobius"/>
    </source>
</evidence>
<proteinExistence type="predicted"/>
<dbReference type="SUPFAM" id="SSF144091">
    <property type="entry name" value="Rhomboid-like"/>
    <property type="match status" value="1"/>
</dbReference>
<dbReference type="Pfam" id="PF01694">
    <property type="entry name" value="Rhomboid"/>
    <property type="match status" value="1"/>
</dbReference>
<name>A0AAW8J958_9GAMM</name>
<dbReference type="AlphaFoldDB" id="A0AAW8J958"/>
<feature type="transmembrane region" description="Helical" evidence="5">
    <location>
        <begin position="131"/>
        <end position="150"/>
    </location>
</feature>
<comment type="subcellular location">
    <subcellularLocation>
        <location evidence="1">Membrane</location>
        <topology evidence="1">Multi-pass membrane protein</topology>
    </subcellularLocation>
</comment>
<evidence type="ECO:0000259" key="6">
    <source>
        <dbReference type="Pfam" id="PF01694"/>
    </source>
</evidence>
<sequence length="195" mass="22663">MQEIELKKKSILIASSVLISALLQVFQPYFIYWRYDLWSEPWRIWTGHWVHVGWIHFLLNMLAFICLPFIFPRLKNRYLLLLILFLPLVISLNLYFIFPSIQAYAGFSGVLHGIYVAVALLYLQYPKERKFALLILGLILAKLISENTFAPSQTEALIGSPVLTEAHLLGAIWGIVFAVLFLLWAKLKRYFYPLS</sequence>
<feature type="transmembrane region" description="Helical" evidence="5">
    <location>
        <begin position="104"/>
        <end position="124"/>
    </location>
</feature>
<dbReference type="RefSeq" id="WP_308980869.1">
    <property type="nucleotide sequence ID" value="NZ_JAVIDL010000007.1"/>
</dbReference>
<feature type="domain" description="Peptidase S54 rhomboid" evidence="6">
    <location>
        <begin position="40"/>
        <end position="182"/>
    </location>
</feature>
<dbReference type="Gene3D" id="1.20.1540.10">
    <property type="entry name" value="Rhomboid-like"/>
    <property type="match status" value="1"/>
</dbReference>
<dbReference type="InterPro" id="IPR023826">
    <property type="entry name" value="Rhom-like_SP_proteobac"/>
</dbReference>
<dbReference type="InterPro" id="IPR035952">
    <property type="entry name" value="Rhomboid-like_sf"/>
</dbReference>
<keyword evidence="7" id="KW-0378">Hydrolase</keyword>
<keyword evidence="2 5" id="KW-0812">Transmembrane</keyword>
<reference evidence="7" key="1">
    <citation type="submission" date="2023-08" db="EMBL/GenBank/DDBJ databases">
        <title>Emergence of clinically-relevant ST2 carbapenem-resistant Acinetobacter baumannii strains in hospital sewages in Zhejiang, East of China.</title>
        <authorList>
            <person name="Kaichao C."/>
            <person name="Zhang R."/>
        </authorList>
    </citation>
    <scope>NUCLEOTIDE SEQUENCE</scope>
    <source>
        <strain evidence="7">M-RB-37</strain>
    </source>
</reference>
<dbReference type="GO" id="GO:0004252">
    <property type="term" value="F:serine-type endopeptidase activity"/>
    <property type="evidence" value="ECO:0007669"/>
    <property type="project" value="InterPro"/>
</dbReference>
<accession>A0AAW8J958</accession>
<dbReference type="EC" id="3.4.21.-" evidence="7"/>
<evidence type="ECO:0000256" key="2">
    <source>
        <dbReference type="ARBA" id="ARBA00022692"/>
    </source>
</evidence>
<evidence type="ECO:0000256" key="4">
    <source>
        <dbReference type="ARBA" id="ARBA00023136"/>
    </source>
</evidence>
<dbReference type="Proteomes" id="UP001243844">
    <property type="component" value="Unassembled WGS sequence"/>
</dbReference>
<keyword evidence="3 5" id="KW-1133">Transmembrane helix</keyword>
<keyword evidence="4 5" id="KW-0472">Membrane</keyword>
<comment type="caution">
    <text evidence="7">The sequence shown here is derived from an EMBL/GenBank/DDBJ whole genome shotgun (WGS) entry which is preliminary data.</text>
</comment>
<protein>
    <submittedName>
        <fullName evidence="7">Rhombosortase</fullName>
        <ecNumber evidence="7">3.4.21.-</ecNumber>
    </submittedName>
</protein>
<evidence type="ECO:0000313" key="7">
    <source>
        <dbReference type="EMBL" id="MDQ8935110.1"/>
    </source>
</evidence>
<feature type="transmembrane region" description="Helical" evidence="5">
    <location>
        <begin position="52"/>
        <end position="71"/>
    </location>
</feature>
<dbReference type="EMBL" id="JAVIDL010000007">
    <property type="protein sequence ID" value="MDQ8935110.1"/>
    <property type="molecule type" value="Genomic_DNA"/>
</dbReference>
<dbReference type="GO" id="GO:0016020">
    <property type="term" value="C:membrane"/>
    <property type="evidence" value="ECO:0007669"/>
    <property type="project" value="UniProtKB-SubCell"/>
</dbReference>